<evidence type="ECO:0000256" key="3">
    <source>
        <dbReference type="ARBA" id="ARBA00023125"/>
    </source>
</evidence>
<dbReference type="AlphaFoldDB" id="A0A7S2ZH99"/>
<keyword evidence="3 5" id="KW-0238">DNA-binding</keyword>
<keyword evidence="6" id="KW-0175">Coiled coil</keyword>
<proteinExistence type="inferred from homology"/>
<keyword evidence="2 5" id="KW-0805">Transcription regulation</keyword>
<dbReference type="PANTHER" id="PTHR12081:SF18">
    <property type="entry name" value="TRANSCRIPTION FACTOR E2F2-RELATED"/>
    <property type="match status" value="1"/>
</dbReference>
<accession>A0A7S2ZH99</accession>
<organism evidence="8">
    <name type="scientific">Rhodosorus marinus</name>
    <dbReference type="NCBI Taxonomy" id="101924"/>
    <lineage>
        <taxon>Eukaryota</taxon>
        <taxon>Rhodophyta</taxon>
        <taxon>Stylonematophyceae</taxon>
        <taxon>Stylonematales</taxon>
        <taxon>Stylonemataceae</taxon>
        <taxon>Rhodosorus</taxon>
    </lineage>
</organism>
<dbReference type="InterPro" id="IPR037241">
    <property type="entry name" value="E2F-DP_heterodim"/>
</dbReference>
<keyword evidence="5" id="KW-0539">Nucleus</keyword>
<dbReference type="SMART" id="SM01372">
    <property type="entry name" value="E2F_TDP"/>
    <property type="match status" value="1"/>
</dbReference>
<dbReference type="Pfam" id="PF16421">
    <property type="entry name" value="E2F_CC-MB"/>
    <property type="match status" value="1"/>
</dbReference>
<feature type="domain" description="E2F/DP family winged-helix DNA-binding" evidence="7">
    <location>
        <begin position="20"/>
        <end position="84"/>
    </location>
</feature>
<dbReference type="SUPFAM" id="SSF46785">
    <property type="entry name" value="Winged helix' DNA-binding domain"/>
    <property type="match status" value="1"/>
</dbReference>
<sequence length="271" mass="29628">MTSTRRGGRQGSAVTCTGSRFDSSLHLLTKKFEKLVQESNGELDLNQAAEQLNVKKRRIYDITNVLEGIGVIEKKTKNVIVWKRSKGGGVNSQDAGDLARAREELADLTAEDQKLDDQIRSLQDSLQSVGLYDGVNYSYISHDDIKRIPELQNETLIGVRAPAGTELKIPEAQGDGGARGQETYQIFLKSPGGAIDCFLVNSGDSSFMAESEASVDNNLDWLLEETPSMDFPRLTTDETSNAYLSNNPGDCLDMDRGVADLFTEVISEGPS</sequence>
<dbReference type="CDD" id="cd14660">
    <property type="entry name" value="E2F_DD"/>
    <property type="match status" value="1"/>
</dbReference>
<dbReference type="GO" id="GO:0000981">
    <property type="term" value="F:DNA-binding transcription factor activity, RNA polymerase II-specific"/>
    <property type="evidence" value="ECO:0007669"/>
    <property type="project" value="TreeGrafter"/>
</dbReference>
<evidence type="ECO:0000256" key="1">
    <source>
        <dbReference type="ARBA" id="ARBA00010940"/>
    </source>
</evidence>
<dbReference type="InterPro" id="IPR003316">
    <property type="entry name" value="E2F_WHTH_DNA-bd_dom"/>
</dbReference>
<dbReference type="Gene3D" id="1.10.10.10">
    <property type="entry name" value="Winged helix-like DNA-binding domain superfamily/Winged helix DNA-binding domain"/>
    <property type="match status" value="1"/>
</dbReference>
<dbReference type="SUPFAM" id="SSF144074">
    <property type="entry name" value="E2F-DP heterodimerization region"/>
    <property type="match status" value="1"/>
</dbReference>
<comment type="similarity">
    <text evidence="1 5">Belongs to the E2F/DP family.</text>
</comment>
<evidence type="ECO:0000256" key="6">
    <source>
        <dbReference type="SAM" id="Coils"/>
    </source>
</evidence>
<protein>
    <recommendedName>
        <fullName evidence="7">E2F/DP family winged-helix DNA-binding domain-containing protein</fullName>
    </recommendedName>
</protein>
<feature type="coiled-coil region" evidence="6">
    <location>
        <begin position="91"/>
        <end position="125"/>
    </location>
</feature>
<dbReference type="GO" id="GO:0000978">
    <property type="term" value="F:RNA polymerase II cis-regulatory region sequence-specific DNA binding"/>
    <property type="evidence" value="ECO:0007669"/>
    <property type="project" value="InterPro"/>
</dbReference>
<dbReference type="Gene3D" id="6.10.250.540">
    <property type="match status" value="1"/>
</dbReference>
<dbReference type="InterPro" id="IPR036390">
    <property type="entry name" value="WH_DNA-bd_sf"/>
</dbReference>
<dbReference type="InterPro" id="IPR015633">
    <property type="entry name" value="E2F"/>
</dbReference>
<gene>
    <name evidence="8" type="ORF">RMAR00112_LOCUS8047</name>
</gene>
<dbReference type="FunFam" id="1.10.10.10:FF:000008">
    <property type="entry name" value="E2F transcription factor 1"/>
    <property type="match status" value="1"/>
</dbReference>
<dbReference type="GO" id="GO:0090575">
    <property type="term" value="C:RNA polymerase II transcription regulator complex"/>
    <property type="evidence" value="ECO:0007669"/>
    <property type="project" value="TreeGrafter"/>
</dbReference>
<dbReference type="EMBL" id="HBHW01010566">
    <property type="protein sequence ID" value="CAE0040088.1"/>
    <property type="molecule type" value="Transcribed_RNA"/>
</dbReference>
<dbReference type="Pfam" id="PF02319">
    <property type="entry name" value="WHD_E2F_TDP"/>
    <property type="match status" value="1"/>
</dbReference>
<dbReference type="GO" id="GO:0046983">
    <property type="term" value="F:protein dimerization activity"/>
    <property type="evidence" value="ECO:0007669"/>
    <property type="project" value="InterPro"/>
</dbReference>
<evidence type="ECO:0000259" key="7">
    <source>
        <dbReference type="SMART" id="SM01372"/>
    </source>
</evidence>
<evidence type="ECO:0000256" key="5">
    <source>
        <dbReference type="RuleBase" id="RU003796"/>
    </source>
</evidence>
<name>A0A7S2ZH99_9RHOD</name>
<reference evidence="8" key="1">
    <citation type="submission" date="2021-01" db="EMBL/GenBank/DDBJ databases">
        <authorList>
            <person name="Corre E."/>
            <person name="Pelletier E."/>
            <person name="Niang G."/>
            <person name="Scheremetjew M."/>
            <person name="Finn R."/>
            <person name="Kale V."/>
            <person name="Holt S."/>
            <person name="Cochrane G."/>
            <person name="Meng A."/>
            <person name="Brown T."/>
            <person name="Cohen L."/>
        </authorList>
    </citation>
    <scope>NUCLEOTIDE SEQUENCE</scope>
    <source>
        <strain evidence="8">CCMP 769</strain>
    </source>
</reference>
<dbReference type="InterPro" id="IPR036388">
    <property type="entry name" value="WH-like_DNA-bd_sf"/>
</dbReference>
<keyword evidence="4 5" id="KW-0804">Transcription</keyword>
<evidence type="ECO:0000313" key="8">
    <source>
        <dbReference type="EMBL" id="CAE0040088.1"/>
    </source>
</evidence>
<dbReference type="InterPro" id="IPR032198">
    <property type="entry name" value="E2F_CC-MB"/>
</dbReference>
<evidence type="ECO:0000256" key="2">
    <source>
        <dbReference type="ARBA" id="ARBA00023015"/>
    </source>
</evidence>
<comment type="subcellular location">
    <subcellularLocation>
        <location evidence="5">Nucleus</location>
    </subcellularLocation>
</comment>
<evidence type="ECO:0000256" key="4">
    <source>
        <dbReference type="ARBA" id="ARBA00023163"/>
    </source>
</evidence>
<dbReference type="PANTHER" id="PTHR12081">
    <property type="entry name" value="TRANSCRIPTION FACTOR E2F"/>
    <property type="match status" value="1"/>
</dbReference>